<dbReference type="GO" id="GO:0140664">
    <property type="term" value="F:ATP-dependent DNA damage sensor activity"/>
    <property type="evidence" value="ECO:0007669"/>
    <property type="project" value="InterPro"/>
</dbReference>
<evidence type="ECO:0000259" key="3">
    <source>
        <dbReference type="SMART" id="SM00853"/>
    </source>
</evidence>
<dbReference type="Gene3D" id="3.30.565.10">
    <property type="entry name" value="Histidine kinase-like ATPase, C-terminal domain"/>
    <property type="match status" value="1"/>
</dbReference>
<dbReference type="PANTHER" id="PTHR10073">
    <property type="entry name" value="DNA MISMATCH REPAIR PROTEIN MLH, PMS, MUTL"/>
    <property type="match status" value="1"/>
</dbReference>
<dbReference type="SMART" id="SM00853">
    <property type="entry name" value="MutL_C"/>
    <property type="match status" value="1"/>
</dbReference>
<keyword evidence="5" id="KW-1185">Reference proteome</keyword>
<evidence type="ECO:0000256" key="2">
    <source>
        <dbReference type="SAM" id="MobiDB-lite"/>
    </source>
</evidence>
<dbReference type="AlphaFoldDB" id="A0A9N8MD39"/>
<protein>
    <recommendedName>
        <fullName evidence="3">MutL C-terminal dimerisation domain-containing protein</fullName>
    </recommendedName>
</protein>
<evidence type="ECO:0000313" key="4">
    <source>
        <dbReference type="EMBL" id="CAD6958858.1"/>
    </source>
</evidence>
<reference evidence="4 5" key="1">
    <citation type="submission" date="2020-10" db="EMBL/GenBank/DDBJ databases">
        <authorList>
            <person name="Sedaghatjoo S."/>
        </authorList>
    </citation>
    <scope>NUCLEOTIDE SEQUENCE [LARGE SCALE GENOMIC DNA]</scope>
    <source>
        <strain evidence="4 5">LLFL</strain>
    </source>
</reference>
<evidence type="ECO:0000256" key="1">
    <source>
        <dbReference type="ARBA" id="ARBA00006082"/>
    </source>
</evidence>
<feature type="compositionally biased region" description="Polar residues" evidence="2">
    <location>
        <begin position="470"/>
        <end position="487"/>
    </location>
</feature>
<organism evidence="4 5">
    <name type="scientific">Tilletia laevis</name>
    <dbReference type="NCBI Taxonomy" id="157183"/>
    <lineage>
        <taxon>Eukaryota</taxon>
        <taxon>Fungi</taxon>
        <taxon>Dikarya</taxon>
        <taxon>Basidiomycota</taxon>
        <taxon>Ustilaginomycotina</taxon>
        <taxon>Exobasidiomycetes</taxon>
        <taxon>Tilletiales</taxon>
        <taxon>Tilletiaceae</taxon>
        <taxon>Tilletia</taxon>
    </lineage>
</organism>
<dbReference type="SUPFAM" id="SSF55874">
    <property type="entry name" value="ATPase domain of HSP90 chaperone/DNA topoisomerase II/histidine kinase"/>
    <property type="match status" value="1"/>
</dbReference>
<dbReference type="GO" id="GO:0005524">
    <property type="term" value="F:ATP binding"/>
    <property type="evidence" value="ECO:0007669"/>
    <property type="project" value="InterPro"/>
</dbReference>
<feature type="compositionally biased region" description="Polar residues" evidence="2">
    <location>
        <begin position="329"/>
        <end position="341"/>
    </location>
</feature>
<dbReference type="Pfam" id="PF08676">
    <property type="entry name" value="MutL_C"/>
    <property type="match status" value="1"/>
</dbReference>
<dbReference type="EMBL" id="CAJHJF010006774">
    <property type="protein sequence ID" value="CAD6958858.1"/>
    <property type="molecule type" value="Genomic_DNA"/>
</dbReference>
<feature type="region of interest" description="Disordered" evidence="2">
    <location>
        <begin position="678"/>
        <end position="704"/>
    </location>
</feature>
<dbReference type="InterPro" id="IPR042120">
    <property type="entry name" value="MutL_C_dimsub"/>
</dbReference>
<sequence>MAGQAGLSRLPTGSGTLLPIIPLSEPISASMRAHLAFPSLSSLTLTLVHNALDAGAKAITVTLDFATWSLECVDDGRGFPVEVFDGRQHEDACSEGSKTATMRRTNQHHGRSLWYGWKGASLGMMAHLGRLRISSIPENTPERAYVLIQKGDTRTFSGPDPSPDAKNYHHGSKVTLTDLFSGLPVRRRSLDTGSKRRLEVERVKRIVTVASLREPQVTFSLRVRTDGSDEGDWSTLALKQGLRLNKVTSLRARLLDAYSQHPLRSEDLVEIHSSVSDSCPIAVRGLISLAPVYTKEIQHIFLNKHPLITGSSFAEHTSGKNGGYETPRTFPSQQTSGSPTRSAAAHTHFGDADADLFAAVSSIFHSSIHFKQSTDRSLSLDSKRAIEGPARRSPTKTKGAHPAFLLDVTLRQKDDLDAAPTHNTLKRNRTSIKKVLQAAVADSLRRNGLLLAMPSDETSQPTLQRVLSRSASMDTADNHATSLVSTRSPRKRRRVSPELPITVLNNTSEQHIPLDFIEHTHEVTGRKYLIDPRTGNSYEAGDPVFREGGSRHNDIKEGVNDILRRSRSGGTFERGFGSAEVASSDLLLSKGSHVEATTTAEGATSRSDPAPAWLRSTVAGWKNPILPLPVEEEIPSLGFSAASGTPAAPPPHSSSLASIRRREASMLLPAIQAHSRFFQESSESSSPTLKGCSHSAEDDEDEHRLSEIEATLDKDALRGARVLGQVDRKFVLCVVQLPRTAGQRLPSNNALLLIDQHAADERVRVERLLQEYVQGCRSGKPDCHPLREPTEVELSTGEIEALEKNDVLQRCLQRGGFVLSFRRVETDQDSPGTPFVKLFITSIPSVIKDRLLAERGLLTALIRDFGISTSDERGPSLLSHFGEPSSGQACEESSYSWIGILRTLPRLMLDLIYSRACRGAIMFNDILTQAQCERLVDDVAETAFPFQCAHGRFRVDRNQFTRTVCIGNLFSEQMKADSYGQQALSVIRDDVLNSLGTAAGLS</sequence>
<dbReference type="PANTHER" id="PTHR10073:SF47">
    <property type="entry name" value="DNA MISMATCH REPAIR PROTEIN MLH3"/>
    <property type="match status" value="1"/>
</dbReference>
<comment type="caution">
    <text evidence="4">The sequence shown here is derived from an EMBL/GenBank/DDBJ whole genome shotgun (WGS) entry which is preliminary data.</text>
</comment>
<proteinExistence type="inferred from homology"/>
<feature type="domain" description="MutL C-terminal dimerisation" evidence="3">
    <location>
        <begin position="722"/>
        <end position="927"/>
    </location>
</feature>
<dbReference type="InterPro" id="IPR037198">
    <property type="entry name" value="MutL_C_sf"/>
</dbReference>
<name>A0A9N8MD39_9BASI</name>
<gene>
    <name evidence="4" type="ORF">JKILLFL_G4965</name>
</gene>
<dbReference type="GO" id="GO:0006298">
    <property type="term" value="P:mismatch repair"/>
    <property type="evidence" value="ECO:0007669"/>
    <property type="project" value="InterPro"/>
</dbReference>
<dbReference type="GO" id="GO:0032300">
    <property type="term" value="C:mismatch repair complex"/>
    <property type="evidence" value="ECO:0007669"/>
    <property type="project" value="InterPro"/>
</dbReference>
<accession>A0A9N8MD39</accession>
<feature type="region of interest" description="Disordered" evidence="2">
    <location>
        <begin position="470"/>
        <end position="494"/>
    </location>
</feature>
<dbReference type="Gene3D" id="3.30.1540.20">
    <property type="entry name" value="MutL, C-terminal domain, dimerisation subdomain"/>
    <property type="match status" value="2"/>
</dbReference>
<dbReference type="InterPro" id="IPR038973">
    <property type="entry name" value="MutL/Mlh/Pms-like"/>
</dbReference>
<dbReference type="Proteomes" id="UP000836404">
    <property type="component" value="Unassembled WGS sequence"/>
</dbReference>
<evidence type="ECO:0000313" key="5">
    <source>
        <dbReference type="Proteomes" id="UP000836404"/>
    </source>
</evidence>
<feature type="region of interest" description="Disordered" evidence="2">
    <location>
        <begin position="313"/>
        <end position="345"/>
    </location>
</feature>
<dbReference type="SUPFAM" id="SSF118116">
    <property type="entry name" value="DNA mismatch repair protein MutL"/>
    <property type="match status" value="2"/>
</dbReference>
<comment type="similarity">
    <text evidence="1">Belongs to the DNA mismatch repair MutL/HexB family.</text>
</comment>
<dbReference type="GO" id="GO:0016887">
    <property type="term" value="F:ATP hydrolysis activity"/>
    <property type="evidence" value="ECO:0007669"/>
    <property type="project" value="InterPro"/>
</dbReference>
<dbReference type="InterPro" id="IPR036890">
    <property type="entry name" value="HATPase_C_sf"/>
</dbReference>
<dbReference type="InterPro" id="IPR014790">
    <property type="entry name" value="MutL_C"/>
</dbReference>